<feature type="compositionally biased region" description="Polar residues" evidence="8">
    <location>
        <begin position="152"/>
        <end position="167"/>
    </location>
</feature>
<name>A0AAV2H8B4_LYMST</name>
<accession>A0AAV2H8B4</accession>
<reference evidence="9 10" key="1">
    <citation type="submission" date="2024-04" db="EMBL/GenBank/DDBJ databases">
        <authorList>
            <consortium name="Genoscope - CEA"/>
            <person name="William W."/>
        </authorList>
    </citation>
    <scope>NUCLEOTIDE SEQUENCE [LARGE SCALE GENOMIC DNA]</scope>
</reference>
<evidence type="ECO:0000256" key="8">
    <source>
        <dbReference type="SAM" id="MobiDB-lite"/>
    </source>
</evidence>
<dbReference type="GO" id="GO:0003723">
    <property type="term" value="F:RNA binding"/>
    <property type="evidence" value="ECO:0007669"/>
    <property type="project" value="UniProtKB-KW"/>
</dbReference>
<dbReference type="PANTHER" id="PTHR20957">
    <property type="entry name" value="RNA-BINDING PROTEIN 48"/>
    <property type="match status" value="1"/>
</dbReference>
<evidence type="ECO:0000256" key="2">
    <source>
        <dbReference type="ARBA" id="ARBA00015189"/>
    </source>
</evidence>
<dbReference type="PANTHER" id="PTHR20957:SF0">
    <property type="entry name" value="RNA-BINDING PROTEIN 48"/>
    <property type="match status" value="1"/>
</dbReference>
<dbReference type="AlphaFoldDB" id="A0AAV2H8B4"/>
<dbReference type="Proteomes" id="UP001497497">
    <property type="component" value="Unassembled WGS sequence"/>
</dbReference>
<dbReference type="SUPFAM" id="SSF54928">
    <property type="entry name" value="RNA-binding domain, RBD"/>
    <property type="match status" value="1"/>
</dbReference>
<dbReference type="InterPro" id="IPR035979">
    <property type="entry name" value="RBD_domain_sf"/>
</dbReference>
<sequence>MTEIPNHHIKQNICATRTPYRDGKHAKAVKVYTVNNESCYLLIQGVPSVGAMQELNKLCGSFGQIDQFNALDDYPSQDKYTEVYLVKFKKIQSSRFAKRKLDDYSFFGGALHVCYAPEYESINETREKLQDRRRVIAAKIRQHEKVDHQKPAYSSLQNGSSSLEPGSSGMHNVQYNRISQCQITQSVTADRIRSCPAEFSFSTETQTQKNDVSHTLEQFPHPETFELPRPPKELANNERKQVSRCLKRPHYFLKTSPTQATSNLTPNPVNISAEHLYPNTIKLAKPNFAVSQGASDHNIGINFNKNQQALNISSHPSKIIVREFKSVKPAPRFVPRQAMKSVAIQSPAASSIKCVDKLDAEIRKNAFHLREPQGPAEVPHREISSVQQSVNETIKAIRNKISMVINKETNK</sequence>
<evidence type="ECO:0000256" key="7">
    <source>
        <dbReference type="ARBA" id="ARBA00035004"/>
    </source>
</evidence>
<organism evidence="9 10">
    <name type="scientific">Lymnaea stagnalis</name>
    <name type="common">Great pond snail</name>
    <name type="synonym">Helix stagnalis</name>
    <dbReference type="NCBI Taxonomy" id="6523"/>
    <lineage>
        <taxon>Eukaryota</taxon>
        <taxon>Metazoa</taxon>
        <taxon>Spiralia</taxon>
        <taxon>Lophotrochozoa</taxon>
        <taxon>Mollusca</taxon>
        <taxon>Gastropoda</taxon>
        <taxon>Heterobranchia</taxon>
        <taxon>Euthyneura</taxon>
        <taxon>Panpulmonata</taxon>
        <taxon>Hygrophila</taxon>
        <taxon>Lymnaeoidea</taxon>
        <taxon>Lymnaeidae</taxon>
        <taxon>Lymnaea</taxon>
    </lineage>
</organism>
<comment type="caution">
    <text evidence="9">The sequence shown here is derived from an EMBL/GenBank/DDBJ whole genome shotgun (WGS) entry which is preliminary data.</text>
</comment>
<protein>
    <recommendedName>
        <fullName evidence="2">RNA-binding protein 48</fullName>
    </recommendedName>
</protein>
<gene>
    <name evidence="9" type="ORF">GSLYS_00002646001</name>
</gene>
<evidence type="ECO:0000256" key="1">
    <source>
        <dbReference type="ARBA" id="ARBA00006938"/>
    </source>
</evidence>
<keyword evidence="6" id="KW-0508">mRNA splicing</keyword>
<comment type="function">
    <text evidence="7">As a component of the minor spliceosome, involved in the splicing of U12-type introns in pre-mRNAs.</text>
</comment>
<dbReference type="FunFam" id="3.30.70.330:FF:000424">
    <property type="entry name" value="RNA-binding protein 48 isoform X4"/>
    <property type="match status" value="1"/>
</dbReference>
<feature type="region of interest" description="Disordered" evidence="8">
    <location>
        <begin position="147"/>
        <end position="167"/>
    </location>
</feature>
<evidence type="ECO:0000313" key="9">
    <source>
        <dbReference type="EMBL" id="CAL1528476.1"/>
    </source>
</evidence>
<comment type="similarity">
    <text evidence="1">Belongs to the RBM48 family.</text>
</comment>
<dbReference type="GO" id="GO:0008380">
    <property type="term" value="P:RNA splicing"/>
    <property type="evidence" value="ECO:0007669"/>
    <property type="project" value="UniProtKB-KW"/>
</dbReference>
<proteinExistence type="inferred from homology"/>
<dbReference type="GO" id="GO:0005681">
    <property type="term" value="C:spliceosomal complex"/>
    <property type="evidence" value="ECO:0007669"/>
    <property type="project" value="UniProtKB-KW"/>
</dbReference>
<dbReference type="CDD" id="cd12442">
    <property type="entry name" value="RRM_RBM48"/>
    <property type="match status" value="1"/>
</dbReference>
<dbReference type="InterPro" id="IPR034264">
    <property type="entry name" value="RBM48_RRM"/>
</dbReference>
<evidence type="ECO:0000256" key="4">
    <source>
        <dbReference type="ARBA" id="ARBA00022728"/>
    </source>
</evidence>
<evidence type="ECO:0000313" key="10">
    <source>
        <dbReference type="Proteomes" id="UP001497497"/>
    </source>
</evidence>
<evidence type="ECO:0000256" key="5">
    <source>
        <dbReference type="ARBA" id="ARBA00022884"/>
    </source>
</evidence>
<keyword evidence="5" id="KW-0694">RNA-binding</keyword>
<keyword evidence="10" id="KW-1185">Reference proteome</keyword>
<dbReference type="GO" id="GO:0005654">
    <property type="term" value="C:nucleoplasm"/>
    <property type="evidence" value="ECO:0007669"/>
    <property type="project" value="TreeGrafter"/>
</dbReference>
<dbReference type="Gene3D" id="3.30.70.330">
    <property type="match status" value="1"/>
</dbReference>
<dbReference type="GO" id="GO:0006397">
    <property type="term" value="P:mRNA processing"/>
    <property type="evidence" value="ECO:0007669"/>
    <property type="project" value="UniProtKB-KW"/>
</dbReference>
<keyword evidence="3" id="KW-0507">mRNA processing</keyword>
<keyword evidence="4" id="KW-0747">Spliceosome</keyword>
<evidence type="ECO:0000256" key="3">
    <source>
        <dbReference type="ARBA" id="ARBA00022664"/>
    </source>
</evidence>
<dbReference type="InterPro" id="IPR039599">
    <property type="entry name" value="RBM48"/>
</dbReference>
<evidence type="ECO:0000256" key="6">
    <source>
        <dbReference type="ARBA" id="ARBA00023187"/>
    </source>
</evidence>
<dbReference type="InterPro" id="IPR012677">
    <property type="entry name" value="Nucleotide-bd_a/b_plait_sf"/>
</dbReference>
<dbReference type="EMBL" id="CAXITT010000033">
    <property type="protein sequence ID" value="CAL1528476.1"/>
    <property type="molecule type" value="Genomic_DNA"/>
</dbReference>